<dbReference type="EMBL" id="SSTD01013776">
    <property type="protein sequence ID" value="TYK05716.1"/>
    <property type="molecule type" value="Genomic_DNA"/>
</dbReference>
<protein>
    <submittedName>
        <fullName evidence="1">Uncharacterized protein</fullName>
    </submittedName>
</protein>
<dbReference type="Proteomes" id="UP000321947">
    <property type="component" value="Unassembled WGS sequence"/>
</dbReference>
<proteinExistence type="predicted"/>
<reference evidence="1 2" key="1">
    <citation type="submission" date="2019-08" db="EMBL/GenBank/DDBJ databases">
        <title>Draft genome sequences of two oriental melons (Cucumis melo L. var makuwa).</title>
        <authorList>
            <person name="Kwon S.-Y."/>
        </authorList>
    </citation>
    <scope>NUCLEOTIDE SEQUENCE [LARGE SCALE GENOMIC DNA]</scope>
    <source>
        <strain evidence="2">cv. Chang Bougi</strain>
        <tissue evidence="1">Leaf</tissue>
    </source>
</reference>
<accession>A0A5D3C5Q1</accession>
<evidence type="ECO:0000313" key="1">
    <source>
        <dbReference type="EMBL" id="TYK05716.1"/>
    </source>
</evidence>
<name>A0A5D3C5Q1_CUCMM</name>
<gene>
    <name evidence="1" type="ORF">E5676_scaffold98G002000</name>
</gene>
<sequence length="205" mass="23617">MIILEMNGKFPYPSRMTRRGVWVGSDYIIRDERLVRSCKSRCRLGNLIIRSGLGERKKVNRCVSEERLKTREGGVEGGQARKHSVLPKCDMARYTKSIGNRTPTTKTFMFYAIVKKITEAGTWFKFSVFMRMQENKASTTKDFKGMRQKEEGHVLSQECGDVCAQHVYFVEKCGGRSAEQEFPVGREQIEECCLYTPRHCQCEGF</sequence>
<organism evidence="1 2">
    <name type="scientific">Cucumis melo var. makuwa</name>
    <name type="common">Oriental melon</name>
    <dbReference type="NCBI Taxonomy" id="1194695"/>
    <lineage>
        <taxon>Eukaryota</taxon>
        <taxon>Viridiplantae</taxon>
        <taxon>Streptophyta</taxon>
        <taxon>Embryophyta</taxon>
        <taxon>Tracheophyta</taxon>
        <taxon>Spermatophyta</taxon>
        <taxon>Magnoliopsida</taxon>
        <taxon>eudicotyledons</taxon>
        <taxon>Gunneridae</taxon>
        <taxon>Pentapetalae</taxon>
        <taxon>rosids</taxon>
        <taxon>fabids</taxon>
        <taxon>Cucurbitales</taxon>
        <taxon>Cucurbitaceae</taxon>
        <taxon>Benincaseae</taxon>
        <taxon>Cucumis</taxon>
    </lineage>
</organism>
<evidence type="ECO:0000313" key="2">
    <source>
        <dbReference type="Proteomes" id="UP000321947"/>
    </source>
</evidence>
<comment type="caution">
    <text evidence="1">The sequence shown here is derived from an EMBL/GenBank/DDBJ whole genome shotgun (WGS) entry which is preliminary data.</text>
</comment>
<dbReference type="AlphaFoldDB" id="A0A5D3C5Q1"/>